<dbReference type="WBParaSite" id="nRc.2.0.1.t33224-RA">
    <property type="protein sequence ID" value="nRc.2.0.1.t33224-RA"/>
    <property type="gene ID" value="nRc.2.0.1.g33224"/>
</dbReference>
<dbReference type="AlphaFoldDB" id="A0A915K4U7"/>
<proteinExistence type="predicted"/>
<evidence type="ECO:0000313" key="2">
    <source>
        <dbReference type="WBParaSite" id="nRc.2.0.1.t33224-RA"/>
    </source>
</evidence>
<reference evidence="2" key="1">
    <citation type="submission" date="2022-11" db="UniProtKB">
        <authorList>
            <consortium name="WormBaseParasite"/>
        </authorList>
    </citation>
    <scope>IDENTIFICATION</scope>
</reference>
<organism evidence="1 2">
    <name type="scientific">Romanomermis culicivorax</name>
    <name type="common">Nematode worm</name>
    <dbReference type="NCBI Taxonomy" id="13658"/>
    <lineage>
        <taxon>Eukaryota</taxon>
        <taxon>Metazoa</taxon>
        <taxon>Ecdysozoa</taxon>
        <taxon>Nematoda</taxon>
        <taxon>Enoplea</taxon>
        <taxon>Dorylaimia</taxon>
        <taxon>Mermithida</taxon>
        <taxon>Mermithoidea</taxon>
        <taxon>Mermithidae</taxon>
        <taxon>Romanomermis</taxon>
    </lineage>
</organism>
<dbReference type="Proteomes" id="UP000887565">
    <property type="component" value="Unplaced"/>
</dbReference>
<sequence length="95" mass="9674">MAVDNWSLLHGSVVVMAGYRLRGTGVNADGQFLVNVGASSCAVATAEIVRASAVEKRRICWGVALYSEGGDQLKVCRGNSGPVNGPCYGGGGNSG</sequence>
<keyword evidence="1" id="KW-1185">Reference proteome</keyword>
<evidence type="ECO:0000313" key="1">
    <source>
        <dbReference type="Proteomes" id="UP000887565"/>
    </source>
</evidence>
<name>A0A915K4U7_ROMCU</name>
<accession>A0A915K4U7</accession>
<protein>
    <submittedName>
        <fullName evidence="2">Uncharacterized protein</fullName>
    </submittedName>
</protein>